<evidence type="ECO:0000256" key="10">
    <source>
        <dbReference type="ARBA" id="ARBA00022989"/>
    </source>
</evidence>
<keyword evidence="12" id="KW-0325">Glycoprotein</keyword>
<dbReference type="Proteomes" id="UP000265520">
    <property type="component" value="Unassembled WGS sequence"/>
</dbReference>
<dbReference type="InterPro" id="IPR008271">
    <property type="entry name" value="Ser/Thr_kinase_AS"/>
</dbReference>
<dbReference type="EC" id="2.7.11.1" evidence="2"/>
<dbReference type="EMBL" id="LXQA010106149">
    <property type="protein sequence ID" value="MCI17591.1"/>
    <property type="molecule type" value="Genomic_DNA"/>
</dbReference>
<dbReference type="AlphaFoldDB" id="A0A392PZS2"/>
<keyword evidence="18" id="KW-0675">Receptor</keyword>
<protein>
    <recommendedName>
        <fullName evidence="2">non-specific serine/threonine protein kinase</fullName>
        <ecNumber evidence="2">2.7.11.1</ecNumber>
    </recommendedName>
</protein>
<evidence type="ECO:0000259" key="17">
    <source>
        <dbReference type="PROSITE" id="PS50011"/>
    </source>
</evidence>
<comment type="similarity">
    <text evidence="16">Belongs to the protein kinase superfamily.</text>
</comment>
<evidence type="ECO:0000313" key="19">
    <source>
        <dbReference type="Proteomes" id="UP000265520"/>
    </source>
</evidence>
<dbReference type="PROSITE" id="PS00107">
    <property type="entry name" value="PROTEIN_KINASE_ATP"/>
    <property type="match status" value="1"/>
</dbReference>
<evidence type="ECO:0000256" key="9">
    <source>
        <dbReference type="ARBA" id="ARBA00022840"/>
    </source>
</evidence>
<keyword evidence="4" id="KW-0808">Transferase</keyword>
<organism evidence="18 19">
    <name type="scientific">Trifolium medium</name>
    <dbReference type="NCBI Taxonomy" id="97028"/>
    <lineage>
        <taxon>Eukaryota</taxon>
        <taxon>Viridiplantae</taxon>
        <taxon>Streptophyta</taxon>
        <taxon>Embryophyta</taxon>
        <taxon>Tracheophyta</taxon>
        <taxon>Spermatophyta</taxon>
        <taxon>Magnoliopsida</taxon>
        <taxon>eudicotyledons</taxon>
        <taxon>Gunneridae</taxon>
        <taxon>Pentapetalae</taxon>
        <taxon>rosids</taxon>
        <taxon>fabids</taxon>
        <taxon>Fabales</taxon>
        <taxon>Fabaceae</taxon>
        <taxon>Papilionoideae</taxon>
        <taxon>50 kb inversion clade</taxon>
        <taxon>NPAAA clade</taxon>
        <taxon>Hologalegina</taxon>
        <taxon>IRL clade</taxon>
        <taxon>Trifolieae</taxon>
        <taxon>Trifolium</taxon>
    </lineage>
</organism>
<reference evidence="18 19" key="1">
    <citation type="journal article" date="2018" name="Front. Plant Sci.">
        <title>Red Clover (Trifolium pratense) and Zigzag Clover (T. medium) - A Picture of Genomic Similarities and Differences.</title>
        <authorList>
            <person name="Dluhosova J."/>
            <person name="Istvanek J."/>
            <person name="Nedelnik J."/>
            <person name="Repkova J."/>
        </authorList>
    </citation>
    <scope>NUCLEOTIDE SEQUENCE [LARGE SCALE GENOMIC DNA]</scope>
    <source>
        <strain evidence="19">cv. 10/8</strain>
        <tissue evidence="18">Leaf</tissue>
    </source>
</reference>
<dbReference type="PROSITE" id="PS50011">
    <property type="entry name" value="PROTEIN_KINASE_DOM"/>
    <property type="match status" value="1"/>
</dbReference>
<keyword evidence="8 18" id="KW-0418">Kinase</keyword>
<evidence type="ECO:0000313" key="18">
    <source>
        <dbReference type="EMBL" id="MCI17591.1"/>
    </source>
</evidence>
<evidence type="ECO:0000256" key="8">
    <source>
        <dbReference type="ARBA" id="ARBA00022777"/>
    </source>
</evidence>
<dbReference type="Gene3D" id="3.30.200.20">
    <property type="entry name" value="Phosphorylase Kinase, domain 1"/>
    <property type="match status" value="1"/>
</dbReference>
<feature type="non-terminal residue" evidence="18">
    <location>
        <position position="223"/>
    </location>
</feature>
<keyword evidence="7 15" id="KW-0547">Nucleotide-binding</keyword>
<keyword evidence="10" id="KW-1133">Transmembrane helix</keyword>
<dbReference type="FunFam" id="1.10.510.10:FF:001023">
    <property type="entry name" value="Os07g0541700 protein"/>
    <property type="match status" value="1"/>
</dbReference>
<evidence type="ECO:0000256" key="13">
    <source>
        <dbReference type="ARBA" id="ARBA00047899"/>
    </source>
</evidence>
<dbReference type="InterPro" id="IPR017441">
    <property type="entry name" value="Protein_kinase_ATP_BS"/>
</dbReference>
<evidence type="ECO:0000256" key="3">
    <source>
        <dbReference type="ARBA" id="ARBA00022527"/>
    </source>
</evidence>
<sequence>LGQGAYGTVYKGKLSGDIYVAVKLLKTSTGNGPEFINEVGTMSQIHHVNVVHLVGFCADGHTRALVYEYLPNGSLQKFISTTDFKNHFLSWEKLQEIALGIAKGIEYLHQGCDQRILHFDIKPHNILLDNNFTPKISDFGLAKLCSKDQSAVSMTAARGTIGYIAPEVFSRNFGNVSYKSDVYSFGMLLLEMVGGRQNADVVEKRSGLGYFPEWIYNLIEQGD</sequence>
<feature type="binding site" evidence="15">
    <location>
        <position position="23"/>
    </location>
    <ligand>
        <name>ATP</name>
        <dbReference type="ChEBI" id="CHEBI:30616"/>
    </ligand>
</feature>
<dbReference type="SMART" id="SM00220">
    <property type="entry name" value="S_TKc"/>
    <property type="match status" value="1"/>
</dbReference>
<evidence type="ECO:0000256" key="1">
    <source>
        <dbReference type="ARBA" id="ARBA00004479"/>
    </source>
</evidence>
<dbReference type="Gene3D" id="1.10.510.10">
    <property type="entry name" value="Transferase(Phosphotransferase) domain 1"/>
    <property type="match status" value="1"/>
</dbReference>
<keyword evidence="11" id="KW-0472">Membrane</keyword>
<dbReference type="GO" id="GO:0005524">
    <property type="term" value="F:ATP binding"/>
    <property type="evidence" value="ECO:0007669"/>
    <property type="project" value="UniProtKB-UniRule"/>
</dbReference>
<dbReference type="GO" id="GO:0004674">
    <property type="term" value="F:protein serine/threonine kinase activity"/>
    <property type="evidence" value="ECO:0007669"/>
    <property type="project" value="UniProtKB-KW"/>
</dbReference>
<dbReference type="InterPro" id="IPR045874">
    <property type="entry name" value="LRK10/LRL21-25-like"/>
</dbReference>
<proteinExistence type="inferred from homology"/>
<comment type="catalytic activity">
    <reaction evidence="13">
        <text>L-threonyl-[protein] + ATP = O-phospho-L-threonyl-[protein] + ADP + H(+)</text>
        <dbReference type="Rhea" id="RHEA:46608"/>
        <dbReference type="Rhea" id="RHEA-COMP:11060"/>
        <dbReference type="Rhea" id="RHEA-COMP:11605"/>
        <dbReference type="ChEBI" id="CHEBI:15378"/>
        <dbReference type="ChEBI" id="CHEBI:30013"/>
        <dbReference type="ChEBI" id="CHEBI:30616"/>
        <dbReference type="ChEBI" id="CHEBI:61977"/>
        <dbReference type="ChEBI" id="CHEBI:456216"/>
        <dbReference type="EC" id="2.7.11.1"/>
    </reaction>
</comment>
<evidence type="ECO:0000256" key="2">
    <source>
        <dbReference type="ARBA" id="ARBA00012513"/>
    </source>
</evidence>
<feature type="domain" description="Protein kinase" evidence="17">
    <location>
        <begin position="1"/>
        <end position="223"/>
    </location>
</feature>
<evidence type="ECO:0000256" key="6">
    <source>
        <dbReference type="ARBA" id="ARBA00022729"/>
    </source>
</evidence>
<dbReference type="Pfam" id="PF07714">
    <property type="entry name" value="PK_Tyr_Ser-Thr"/>
    <property type="match status" value="1"/>
</dbReference>
<evidence type="ECO:0000256" key="5">
    <source>
        <dbReference type="ARBA" id="ARBA00022692"/>
    </source>
</evidence>
<evidence type="ECO:0000256" key="7">
    <source>
        <dbReference type="ARBA" id="ARBA00022741"/>
    </source>
</evidence>
<dbReference type="InterPro" id="IPR001245">
    <property type="entry name" value="Ser-Thr/Tyr_kinase_cat_dom"/>
</dbReference>
<keyword evidence="19" id="KW-1185">Reference proteome</keyword>
<dbReference type="PANTHER" id="PTHR27009">
    <property type="entry name" value="RUST RESISTANCE KINASE LR10-RELATED"/>
    <property type="match status" value="1"/>
</dbReference>
<comment type="subcellular location">
    <subcellularLocation>
        <location evidence="1">Membrane</location>
        <topology evidence="1">Single-pass type I membrane protein</topology>
    </subcellularLocation>
</comment>
<dbReference type="SUPFAM" id="SSF56112">
    <property type="entry name" value="Protein kinase-like (PK-like)"/>
    <property type="match status" value="1"/>
</dbReference>
<dbReference type="PROSITE" id="PS00108">
    <property type="entry name" value="PROTEIN_KINASE_ST"/>
    <property type="match status" value="1"/>
</dbReference>
<keyword evidence="6" id="KW-0732">Signal</keyword>
<dbReference type="PIRSF" id="PIRSF000654">
    <property type="entry name" value="Integrin-linked_kinase"/>
    <property type="match status" value="1"/>
</dbReference>
<evidence type="ECO:0000256" key="15">
    <source>
        <dbReference type="PROSITE-ProRule" id="PRU10141"/>
    </source>
</evidence>
<keyword evidence="3 16" id="KW-0723">Serine/threonine-protein kinase</keyword>
<evidence type="ECO:0000256" key="4">
    <source>
        <dbReference type="ARBA" id="ARBA00022679"/>
    </source>
</evidence>
<accession>A0A392PZS2</accession>
<dbReference type="InterPro" id="IPR000719">
    <property type="entry name" value="Prot_kinase_dom"/>
</dbReference>
<keyword evidence="5" id="KW-0812">Transmembrane</keyword>
<comment type="catalytic activity">
    <reaction evidence="14">
        <text>L-seryl-[protein] + ATP = O-phospho-L-seryl-[protein] + ADP + H(+)</text>
        <dbReference type="Rhea" id="RHEA:17989"/>
        <dbReference type="Rhea" id="RHEA-COMP:9863"/>
        <dbReference type="Rhea" id="RHEA-COMP:11604"/>
        <dbReference type="ChEBI" id="CHEBI:15378"/>
        <dbReference type="ChEBI" id="CHEBI:29999"/>
        <dbReference type="ChEBI" id="CHEBI:30616"/>
        <dbReference type="ChEBI" id="CHEBI:83421"/>
        <dbReference type="ChEBI" id="CHEBI:456216"/>
        <dbReference type="EC" id="2.7.11.1"/>
    </reaction>
</comment>
<evidence type="ECO:0000256" key="11">
    <source>
        <dbReference type="ARBA" id="ARBA00023136"/>
    </source>
</evidence>
<keyword evidence="9 15" id="KW-0067">ATP-binding</keyword>
<evidence type="ECO:0000256" key="14">
    <source>
        <dbReference type="ARBA" id="ARBA00048679"/>
    </source>
</evidence>
<feature type="non-terminal residue" evidence="18">
    <location>
        <position position="1"/>
    </location>
</feature>
<dbReference type="InterPro" id="IPR011009">
    <property type="entry name" value="Kinase-like_dom_sf"/>
</dbReference>
<dbReference type="GO" id="GO:0016020">
    <property type="term" value="C:membrane"/>
    <property type="evidence" value="ECO:0007669"/>
    <property type="project" value="UniProtKB-SubCell"/>
</dbReference>
<name>A0A392PZS2_9FABA</name>
<evidence type="ECO:0000256" key="16">
    <source>
        <dbReference type="RuleBase" id="RU000304"/>
    </source>
</evidence>
<evidence type="ECO:0000256" key="12">
    <source>
        <dbReference type="ARBA" id="ARBA00023180"/>
    </source>
</evidence>
<comment type="caution">
    <text evidence="18">The sequence shown here is derived from an EMBL/GenBank/DDBJ whole genome shotgun (WGS) entry which is preliminary data.</text>
</comment>